<dbReference type="PANTHER" id="PTHR44145">
    <property type="entry name" value="DNAJ HOMOLOG SUBFAMILY A MEMBER 3, MITOCHONDRIAL"/>
    <property type="match status" value="1"/>
</dbReference>
<protein>
    <recommendedName>
        <fullName evidence="4">J domain-containing protein</fullName>
    </recommendedName>
</protein>
<dbReference type="AlphaFoldDB" id="A0AA39ZHS7"/>
<proteinExistence type="predicted"/>
<dbReference type="Gene3D" id="1.10.287.110">
    <property type="entry name" value="DnaJ domain"/>
    <property type="match status" value="1"/>
</dbReference>
<evidence type="ECO:0000256" key="3">
    <source>
        <dbReference type="SAM" id="MobiDB-lite"/>
    </source>
</evidence>
<keyword evidence="2" id="KW-0175">Coiled coil</keyword>
<feature type="compositionally biased region" description="Polar residues" evidence="3">
    <location>
        <begin position="273"/>
        <end position="288"/>
    </location>
</feature>
<feature type="region of interest" description="Disordered" evidence="3">
    <location>
        <begin position="143"/>
        <end position="172"/>
    </location>
</feature>
<keyword evidence="6" id="KW-1185">Reference proteome</keyword>
<dbReference type="SUPFAM" id="SSF46565">
    <property type="entry name" value="Chaperone J-domain"/>
    <property type="match status" value="1"/>
</dbReference>
<gene>
    <name evidence="5" type="ORF">QBC41DRAFT_245860</name>
</gene>
<reference evidence="5" key="1">
    <citation type="submission" date="2023-06" db="EMBL/GenBank/DDBJ databases">
        <title>Genome-scale phylogeny and comparative genomics of the fungal order Sordariales.</title>
        <authorList>
            <consortium name="Lawrence Berkeley National Laboratory"/>
            <person name="Hensen N."/>
            <person name="Bonometti L."/>
            <person name="Westerberg I."/>
            <person name="Brannstrom I.O."/>
            <person name="Guillou S."/>
            <person name="Cros-Aarteil S."/>
            <person name="Calhoun S."/>
            <person name="Haridas S."/>
            <person name="Kuo A."/>
            <person name="Mondo S."/>
            <person name="Pangilinan J."/>
            <person name="Riley R."/>
            <person name="Labutti K."/>
            <person name="Andreopoulos B."/>
            <person name="Lipzen A."/>
            <person name="Chen C."/>
            <person name="Yanf M."/>
            <person name="Daum C."/>
            <person name="Ng V."/>
            <person name="Clum A."/>
            <person name="Steindorff A."/>
            <person name="Ohm R."/>
            <person name="Martin F."/>
            <person name="Silar P."/>
            <person name="Natvig D."/>
            <person name="Lalanne C."/>
            <person name="Gautier V."/>
            <person name="Ament-Velasquez S.L."/>
            <person name="Kruys A."/>
            <person name="Hutchinson M.I."/>
            <person name="Powell A.J."/>
            <person name="Barry K."/>
            <person name="Miller A.N."/>
            <person name="Grigoriev I.V."/>
            <person name="Debuchy R."/>
            <person name="Gladieux P."/>
            <person name="Thoren M.H."/>
            <person name="Johannesson H."/>
        </authorList>
    </citation>
    <scope>NUCLEOTIDE SEQUENCE</scope>
    <source>
        <strain evidence="5">CBS 307.81</strain>
    </source>
</reference>
<name>A0AA39ZHS7_9PEZI</name>
<feature type="region of interest" description="Disordered" evidence="3">
    <location>
        <begin position="237"/>
        <end position="343"/>
    </location>
</feature>
<evidence type="ECO:0000313" key="6">
    <source>
        <dbReference type="Proteomes" id="UP001174997"/>
    </source>
</evidence>
<feature type="compositionally biased region" description="Pro residues" evidence="3">
    <location>
        <begin position="323"/>
        <end position="333"/>
    </location>
</feature>
<feature type="coiled-coil region" evidence="2">
    <location>
        <begin position="181"/>
        <end position="232"/>
    </location>
</feature>
<dbReference type="EMBL" id="JAULSY010000022">
    <property type="protein sequence ID" value="KAK0671291.1"/>
    <property type="molecule type" value="Genomic_DNA"/>
</dbReference>
<dbReference type="PROSITE" id="PS00636">
    <property type="entry name" value="DNAJ_1"/>
    <property type="match status" value="1"/>
</dbReference>
<dbReference type="Pfam" id="PF00226">
    <property type="entry name" value="DnaJ"/>
    <property type="match status" value="1"/>
</dbReference>
<feature type="region of interest" description="Disordered" evidence="3">
    <location>
        <begin position="385"/>
        <end position="429"/>
    </location>
</feature>
<organism evidence="5 6">
    <name type="scientific">Cercophora samala</name>
    <dbReference type="NCBI Taxonomy" id="330535"/>
    <lineage>
        <taxon>Eukaryota</taxon>
        <taxon>Fungi</taxon>
        <taxon>Dikarya</taxon>
        <taxon>Ascomycota</taxon>
        <taxon>Pezizomycotina</taxon>
        <taxon>Sordariomycetes</taxon>
        <taxon>Sordariomycetidae</taxon>
        <taxon>Sordariales</taxon>
        <taxon>Lasiosphaeriaceae</taxon>
        <taxon>Cercophora</taxon>
    </lineage>
</organism>
<dbReference type="Proteomes" id="UP001174997">
    <property type="component" value="Unassembled WGS sequence"/>
</dbReference>
<dbReference type="SMART" id="SM00271">
    <property type="entry name" value="DnaJ"/>
    <property type="match status" value="1"/>
</dbReference>
<dbReference type="CDD" id="cd06257">
    <property type="entry name" value="DnaJ"/>
    <property type="match status" value="1"/>
</dbReference>
<sequence>MASTNIPRPQHYNMLGIRPDATSVDVKKGYHRMARLRHPDKHGNSAAATEEFQKLQQAYETLSNPKTRYTYDQAIASELARSVQARGRCAELLGRAQRDAARTQPAVDYKKRLLEALGLRLKQKQRAYDAAERRILDTQAFVIISDDDEPEPAQPPRSDTKHDSLGQNDTEAIGEMPPQIVSDLTLAKQDHQEAAADLQDAELYLKRAKDEAVVLQGQLRKLERDCAELEREYNPHWQHSEAARTRGQPSFDGGAQAMFRGHPSHAQYEASRHPQNPSRMPTPMQNGHSPSFSFAGPPPGQEKHHQRARSFSAHDGIPSRHQYPPPSQQPPWPHHVRPVATSHPPEAMGAEIKMLKARVMENDKVMESLVQRNLALEDEVQRLRQMMGHANKPQAGGDSTTEKKRGRPGWDDDNVDKTGGKGAKAAKRA</sequence>
<comment type="caution">
    <text evidence="5">The sequence shown here is derived from an EMBL/GenBank/DDBJ whole genome shotgun (WGS) entry which is preliminary data.</text>
</comment>
<evidence type="ECO:0000313" key="5">
    <source>
        <dbReference type="EMBL" id="KAK0671291.1"/>
    </source>
</evidence>
<dbReference type="InterPro" id="IPR051938">
    <property type="entry name" value="Apopto_cytoskel_mod"/>
</dbReference>
<dbReference type="PROSITE" id="PS50076">
    <property type="entry name" value="DNAJ_2"/>
    <property type="match status" value="1"/>
</dbReference>
<dbReference type="PANTHER" id="PTHR44145:SF3">
    <property type="entry name" value="DNAJ HOMOLOG SUBFAMILY A MEMBER 3, MITOCHONDRIAL"/>
    <property type="match status" value="1"/>
</dbReference>
<dbReference type="InterPro" id="IPR001623">
    <property type="entry name" value="DnaJ_domain"/>
</dbReference>
<dbReference type="PRINTS" id="PR00625">
    <property type="entry name" value="JDOMAIN"/>
</dbReference>
<evidence type="ECO:0000256" key="1">
    <source>
        <dbReference type="ARBA" id="ARBA00023186"/>
    </source>
</evidence>
<evidence type="ECO:0000256" key="2">
    <source>
        <dbReference type="SAM" id="Coils"/>
    </source>
</evidence>
<dbReference type="InterPro" id="IPR018253">
    <property type="entry name" value="DnaJ_domain_CS"/>
</dbReference>
<dbReference type="InterPro" id="IPR036869">
    <property type="entry name" value="J_dom_sf"/>
</dbReference>
<accession>A0AA39ZHS7</accession>
<feature type="domain" description="J" evidence="4">
    <location>
        <begin position="10"/>
        <end position="75"/>
    </location>
</feature>
<evidence type="ECO:0000259" key="4">
    <source>
        <dbReference type="PROSITE" id="PS50076"/>
    </source>
</evidence>
<keyword evidence="1" id="KW-0143">Chaperone</keyword>